<dbReference type="PROSITE" id="PS51885">
    <property type="entry name" value="NEPRILYSIN"/>
    <property type="match status" value="1"/>
</dbReference>
<name>A0A1W0WJ70_HYPEX</name>
<dbReference type="EMBL" id="MTYJ01000091">
    <property type="protein sequence ID" value="OQV15255.1"/>
    <property type="molecule type" value="Genomic_DNA"/>
</dbReference>
<accession>A0A1W0WJ70</accession>
<feature type="domain" description="Peptidase M13 C-terminal" evidence="2">
    <location>
        <begin position="160"/>
        <end position="364"/>
    </location>
</feature>
<proteinExistence type="predicted"/>
<feature type="compositionally biased region" description="Polar residues" evidence="1">
    <location>
        <begin position="1"/>
        <end position="10"/>
    </location>
</feature>
<evidence type="ECO:0000259" key="2">
    <source>
        <dbReference type="Pfam" id="PF01431"/>
    </source>
</evidence>
<feature type="region of interest" description="Disordered" evidence="1">
    <location>
        <begin position="1"/>
        <end position="53"/>
    </location>
</feature>
<dbReference type="InterPro" id="IPR024079">
    <property type="entry name" value="MetalloPept_cat_dom_sf"/>
</dbReference>
<dbReference type="GO" id="GO:0005886">
    <property type="term" value="C:plasma membrane"/>
    <property type="evidence" value="ECO:0007669"/>
    <property type="project" value="TreeGrafter"/>
</dbReference>
<gene>
    <name evidence="3" type="ORF">BV898_10490</name>
</gene>
<dbReference type="SUPFAM" id="SSF55486">
    <property type="entry name" value="Metalloproteases ('zincins'), catalytic domain"/>
    <property type="match status" value="1"/>
</dbReference>
<sequence>MFAQPSTARTIPTKPAAQYRTLRPSLGPPRSPPPITNLRPRANNPSGPKLPGPVRRMSFGISREQFSAVLSGATTNRRPVDGELLAVENSVTNRISAGCVVALNVDTQELPRTRKQKLVISSSYLNNGISRNRWATKFEGAQLLTGTLPTSWITGPAVVNAFYAPTLNSISFPAAILQPPFLGSEYPDYWNFGAVGMVIGHEITHGFDDRGSQFGADGSFSNWWDPQSRANFRERADGLVYQYGNYTLMGQQLNGVLTQGENIADNGGMKEAFYGYKNYIAAGRNGTSQDRLPGLSYTPEQLFFLANAQVWCSDFRPTDLANQIRTGAHSPGRFRVIGPMQNFDEFSKAYSCPLGSYMNPVQKNPVW</sequence>
<dbReference type="CDD" id="cd08662">
    <property type="entry name" value="M13"/>
    <property type="match status" value="1"/>
</dbReference>
<dbReference type="PRINTS" id="PR00786">
    <property type="entry name" value="NEPRILYSIN"/>
</dbReference>
<dbReference type="Pfam" id="PF01431">
    <property type="entry name" value="Peptidase_M13"/>
    <property type="match status" value="1"/>
</dbReference>
<dbReference type="OrthoDB" id="6475849at2759"/>
<reference evidence="4" key="1">
    <citation type="submission" date="2017-01" db="EMBL/GenBank/DDBJ databases">
        <title>Comparative genomics of anhydrobiosis in the tardigrade Hypsibius dujardini.</title>
        <authorList>
            <person name="Yoshida Y."/>
            <person name="Koutsovoulos G."/>
            <person name="Laetsch D."/>
            <person name="Stevens L."/>
            <person name="Kumar S."/>
            <person name="Horikawa D."/>
            <person name="Ishino K."/>
            <person name="Komine S."/>
            <person name="Tomita M."/>
            <person name="Blaxter M."/>
            <person name="Arakawa K."/>
        </authorList>
    </citation>
    <scope>NUCLEOTIDE SEQUENCE [LARGE SCALE GENOMIC DNA]</scope>
    <source>
        <strain evidence="4">Z151</strain>
    </source>
</reference>
<evidence type="ECO:0000256" key="1">
    <source>
        <dbReference type="SAM" id="MobiDB-lite"/>
    </source>
</evidence>
<organism evidence="3 4">
    <name type="scientific">Hypsibius exemplaris</name>
    <name type="common">Freshwater tardigrade</name>
    <dbReference type="NCBI Taxonomy" id="2072580"/>
    <lineage>
        <taxon>Eukaryota</taxon>
        <taxon>Metazoa</taxon>
        <taxon>Ecdysozoa</taxon>
        <taxon>Tardigrada</taxon>
        <taxon>Eutardigrada</taxon>
        <taxon>Parachela</taxon>
        <taxon>Hypsibioidea</taxon>
        <taxon>Hypsibiidae</taxon>
        <taxon>Hypsibius</taxon>
    </lineage>
</organism>
<dbReference type="PANTHER" id="PTHR11733">
    <property type="entry name" value="ZINC METALLOPROTEASE FAMILY M13 NEPRILYSIN-RELATED"/>
    <property type="match status" value="1"/>
</dbReference>
<dbReference type="PANTHER" id="PTHR11733:SF224">
    <property type="entry name" value="NEPRILYSIN-2"/>
    <property type="match status" value="1"/>
</dbReference>
<dbReference type="AlphaFoldDB" id="A0A1W0WJ70"/>
<dbReference type="InterPro" id="IPR018497">
    <property type="entry name" value="Peptidase_M13_C"/>
</dbReference>
<dbReference type="Gene3D" id="3.40.390.10">
    <property type="entry name" value="Collagenase (Catalytic Domain)"/>
    <property type="match status" value="1"/>
</dbReference>
<keyword evidence="4" id="KW-1185">Reference proteome</keyword>
<protein>
    <submittedName>
        <fullName evidence="3">Neprilysin</fullName>
    </submittedName>
</protein>
<dbReference type="GO" id="GO:0004222">
    <property type="term" value="F:metalloendopeptidase activity"/>
    <property type="evidence" value="ECO:0007669"/>
    <property type="project" value="InterPro"/>
</dbReference>
<dbReference type="GO" id="GO:0016485">
    <property type="term" value="P:protein processing"/>
    <property type="evidence" value="ECO:0007669"/>
    <property type="project" value="TreeGrafter"/>
</dbReference>
<comment type="caution">
    <text evidence="3">The sequence shown here is derived from an EMBL/GenBank/DDBJ whole genome shotgun (WGS) entry which is preliminary data.</text>
</comment>
<dbReference type="InterPro" id="IPR000718">
    <property type="entry name" value="Peptidase_M13"/>
</dbReference>
<dbReference type="Proteomes" id="UP000192578">
    <property type="component" value="Unassembled WGS sequence"/>
</dbReference>
<feature type="compositionally biased region" description="Pro residues" evidence="1">
    <location>
        <begin position="26"/>
        <end position="35"/>
    </location>
</feature>
<evidence type="ECO:0000313" key="3">
    <source>
        <dbReference type="EMBL" id="OQV15255.1"/>
    </source>
</evidence>
<evidence type="ECO:0000313" key="4">
    <source>
        <dbReference type="Proteomes" id="UP000192578"/>
    </source>
</evidence>